<dbReference type="Gene3D" id="2.60.210.10">
    <property type="entry name" value="Apoptosis, Tumor Necrosis Factor Receptor Associated Protein 2, Chain A"/>
    <property type="match status" value="1"/>
</dbReference>
<protein>
    <submittedName>
        <fullName evidence="4">BTB/POZ and MATH domain-containing protein 1</fullName>
    </submittedName>
</protein>
<gene>
    <name evidence="4" type="primary">BPM1_16</name>
    <name evidence="4" type="ORF">Zm00014a_038576</name>
</gene>
<dbReference type="InterPro" id="IPR011333">
    <property type="entry name" value="SKP1/BTB/POZ_sf"/>
</dbReference>
<dbReference type="PANTHER" id="PTHR26379:SF180">
    <property type="entry name" value="TRAF TRANSCRIPTION FACTOR"/>
    <property type="match status" value="1"/>
</dbReference>
<dbReference type="AlphaFoldDB" id="A0A3L6E951"/>
<dbReference type="Gene3D" id="1.25.40.420">
    <property type="match status" value="1"/>
</dbReference>
<reference evidence="4 5" key="1">
    <citation type="journal article" date="2018" name="Nat. Genet.">
        <title>Extensive intraspecific gene order and gene structural variations between Mo17 and other maize genomes.</title>
        <authorList>
            <person name="Sun S."/>
            <person name="Zhou Y."/>
            <person name="Chen J."/>
            <person name="Shi J."/>
            <person name="Zhao H."/>
            <person name="Zhao H."/>
            <person name="Song W."/>
            <person name="Zhang M."/>
            <person name="Cui Y."/>
            <person name="Dong X."/>
            <person name="Liu H."/>
            <person name="Ma X."/>
            <person name="Jiao Y."/>
            <person name="Wang B."/>
            <person name="Wei X."/>
            <person name="Stein J.C."/>
            <person name="Glaubitz J.C."/>
            <person name="Lu F."/>
            <person name="Yu G."/>
            <person name="Liang C."/>
            <person name="Fengler K."/>
            <person name="Li B."/>
            <person name="Rafalski A."/>
            <person name="Schnable P.S."/>
            <person name="Ware D.H."/>
            <person name="Buckler E.S."/>
            <person name="Lai J."/>
        </authorList>
    </citation>
    <scope>NUCLEOTIDE SEQUENCE [LARGE SCALE GENOMIC DNA]</scope>
    <source>
        <strain evidence="5">cv. Missouri 17</strain>
        <tissue evidence="4">Seedling</tissue>
    </source>
</reference>
<dbReference type="CDD" id="cd18280">
    <property type="entry name" value="BTB_POZ_BPM_plant"/>
    <property type="match status" value="1"/>
</dbReference>
<dbReference type="Proteomes" id="UP000251960">
    <property type="component" value="Chromosome 6"/>
</dbReference>
<dbReference type="SUPFAM" id="SSF54695">
    <property type="entry name" value="POZ domain"/>
    <property type="match status" value="1"/>
</dbReference>
<dbReference type="PANTHER" id="PTHR26379">
    <property type="entry name" value="BTB/POZ AND MATH DOMAIN-CONTAINING PROTEIN 1"/>
    <property type="match status" value="1"/>
</dbReference>
<comment type="caution">
    <text evidence="4">The sequence shown here is derived from an EMBL/GenBank/DDBJ whole genome shotgun (WGS) entry which is preliminary data.</text>
</comment>
<dbReference type="InterPro" id="IPR000210">
    <property type="entry name" value="BTB/POZ_dom"/>
</dbReference>
<dbReference type="ExpressionAtlas" id="A0A3L6E951">
    <property type="expression patterns" value="baseline and differential"/>
</dbReference>
<dbReference type="GO" id="GO:0016567">
    <property type="term" value="P:protein ubiquitination"/>
    <property type="evidence" value="ECO:0007669"/>
    <property type="project" value="InterPro"/>
</dbReference>
<evidence type="ECO:0000256" key="2">
    <source>
        <dbReference type="ARBA" id="ARBA00010846"/>
    </source>
</evidence>
<dbReference type="InterPro" id="IPR002083">
    <property type="entry name" value="MATH/TRAF_dom"/>
</dbReference>
<evidence type="ECO:0000313" key="5">
    <source>
        <dbReference type="Proteomes" id="UP000251960"/>
    </source>
</evidence>
<comment type="similarity">
    <text evidence="2">Belongs to the Tdpoz family.</text>
</comment>
<dbReference type="EMBL" id="NCVQ01000007">
    <property type="protein sequence ID" value="PWZ16431.1"/>
    <property type="molecule type" value="Genomic_DNA"/>
</dbReference>
<dbReference type="InterPro" id="IPR008974">
    <property type="entry name" value="TRAF-like"/>
</dbReference>
<dbReference type="InterPro" id="IPR045005">
    <property type="entry name" value="BPM1-6"/>
</dbReference>
<dbReference type="Gene3D" id="3.30.710.10">
    <property type="entry name" value="Potassium Channel Kv1.1, Chain A"/>
    <property type="match status" value="1"/>
</dbReference>
<comment type="pathway">
    <text evidence="1">Protein modification; protein ubiquitination.</text>
</comment>
<organism evidence="4 5">
    <name type="scientific">Zea mays</name>
    <name type="common">Maize</name>
    <dbReference type="NCBI Taxonomy" id="4577"/>
    <lineage>
        <taxon>Eukaryota</taxon>
        <taxon>Viridiplantae</taxon>
        <taxon>Streptophyta</taxon>
        <taxon>Embryophyta</taxon>
        <taxon>Tracheophyta</taxon>
        <taxon>Spermatophyta</taxon>
        <taxon>Magnoliopsida</taxon>
        <taxon>Liliopsida</taxon>
        <taxon>Poales</taxon>
        <taxon>Poaceae</taxon>
        <taxon>PACMAD clade</taxon>
        <taxon>Panicoideae</taxon>
        <taxon>Andropogonodae</taxon>
        <taxon>Andropogoneae</taxon>
        <taxon>Tripsacinae</taxon>
        <taxon>Zea</taxon>
    </lineage>
</organism>
<evidence type="ECO:0000259" key="3">
    <source>
        <dbReference type="PROSITE" id="PS50097"/>
    </source>
</evidence>
<dbReference type="Pfam" id="PF24570">
    <property type="entry name" value="BACK_BPM_SPOP"/>
    <property type="match status" value="1"/>
</dbReference>
<name>A0A3L6E951_MAIZE</name>
<dbReference type="SMART" id="SM00225">
    <property type="entry name" value="BTB"/>
    <property type="match status" value="1"/>
</dbReference>
<dbReference type="InterPro" id="IPR056423">
    <property type="entry name" value="BACK_BPM_SPOP"/>
</dbReference>
<proteinExistence type="inferred from homology"/>
<dbReference type="PROSITE" id="PS50097">
    <property type="entry name" value="BTB"/>
    <property type="match status" value="1"/>
</dbReference>
<dbReference type="SUPFAM" id="SSF49599">
    <property type="entry name" value="TRAF domain-like"/>
    <property type="match status" value="1"/>
</dbReference>
<evidence type="ECO:0000313" key="4">
    <source>
        <dbReference type="EMBL" id="PWZ16431.1"/>
    </source>
</evidence>
<dbReference type="CDD" id="cd00121">
    <property type="entry name" value="MATH"/>
    <property type="match status" value="1"/>
</dbReference>
<dbReference type="Pfam" id="PF00651">
    <property type="entry name" value="BTB"/>
    <property type="match status" value="1"/>
</dbReference>
<evidence type="ECO:0000256" key="1">
    <source>
        <dbReference type="ARBA" id="ARBA00004906"/>
    </source>
</evidence>
<accession>A0A3L6E951</accession>
<sequence>MEHDGTTNLAVTEAVRSVQLLKIDGYCATATMGASEFIKFRWHIDGHEWEVRFYPDYWYFFEDEEDCFGAYIDTDCDHSEWVGLKLILVSEPQRDDDKLRVNLSCRLVCPSPTSQRRHLGTCWSEEKRVSHVFASDSKCSPELLLILKHELPSSGYLVDDSLTVECTVTVLRDLDAATDKALSSLPVPPPSDLHQHLGDLLQSEDGADVTFRVSGESFAAHRAILAARSPVFKAEFFGGMEERSSASVEVKGMEAAVFRSMLRFIYTDTAPELDGAQDQEPEAAVAMAQHLLVAADRYGLNRLKLMCECKLSGGIDIGTAAATLALAEQHNCSLLKAKCLEFVTRSPETLDAVLATDGYAHLVASCPSLLAELLRAARGRKI</sequence>
<feature type="domain" description="BTB" evidence="3">
    <location>
        <begin position="207"/>
        <end position="268"/>
    </location>
</feature>